<comment type="caution">
    <text evidence="2">The sequence shown here is derived from an EMBL/GenBank/DDBJ whole genome shotgun (WGS) entry which is preliminary data.</text>
</comment>
<evidence type="ECO:0000313" key="3">
    <source>
        <dbReference type="Proteomes" id="UP001172102"/>
    </source>
</evidence>
<proteinExistence type="predicted"/>
<feature type="region of interest" description="Disordered" evidence="1">
    <location>
        <begin position="1"/>
        <end position="20"/>
    </location>
</feature>
<evidence type="ECO:0000313" key="2">
    <source>
        <dbReference type="EMBL" id="KAK0705124.1"/>
    </source>
</evidence>
<gene>
    <name evidence="2" type="ORF">B0H67DRAFT_372180</name>
</gene>
<name>A0AA40DIS0_9PEZI</name>
<dbReference type="Proteomes" id="UP001172102">
    <property type="component" value="Unassembled WGS sequence"/>
</dbReference>
<dbReference type="AlphaFoldDB" id="A0AA40DIS0"/>
<dbReference type="EMBL" id="JAUKUA010000007">
    <property type="protein sequence ID" value="KAK0705124.1"/>
    <property type="molecule type" value="Genomic_DNA"/>
</dbReference>
<protein>
    <submittedName>
        <fullName evidence="2">Uncharacterized protein</fullName>
    </submittedName>
</protein>
<evidence type="ECO:0000256" key="1">
    <source>
        <dbReference type="SAM" id="MobiDB-lite"/>
    </source>
</evidence>
<keyword evidence="3" id="KW-1185">Reference proteome</keyword>
<sequence>MHAHPCRLSPLSPPPPPVERCGTAESCKFSANLPIASGERRQSPSSSGELPIGDMQASRFGWRRLSFGRVQVHCYLCLGSLTMATAMMPEGNKIHGRFGGTTGRVEAGEPCANGGGASLKAMQDRDQLRNPFRNGVIAAVRLVSHSSHHSVFLGFRGGLFRWLGRERGRLIGDDGAARRFRGVRKAVLAWYDGHFVRMD</sequence>
<reference evidence="2" key="1">
    <citation type="submission" date="2023-06" db="EMBL/GenBank/DDBJ databases">
        <title>Genome-scale phylogeny and comparative genomics of the fungal order Sordariales.</title>
        <authorList>
            <consortium name="Lawrence Berkeley National Laboratory"/>
            <person name="Hensen N."/>
            <person name="Bonometti L."/>
            <person name="Westerberg I."/>
            <person name="Brannstrom I.O."/>
            <person name="Guillou S."/>
            <person name="Cros-Aarteil S."/>
            <person name="Calhoun S."/>
            <person name="Haridas S."/>
            <person name="Kuo A."/>
            <person name="Mondo S."/>
            <person name="Pangilinan J."/>
            <person name="Riley R."/>
            <person name="Labutti K."/>
            <person name="Andreopoulos B."/>
            <person name="Lipzen A."/>
            <person name="Chen C."/>
            <person name="Yanf M."/>
            <person name="Daum C."/>
            <person name="Ng V."/>
            <person name="Clum A."/>
            <person name="Steindorff A."/>
            <person name="Ohm R."/>
            <person name="Martin F."/>
            <person name="Silar P."/>
            <person name="Natvig D."/>
            <person name="Lalanne C."/>
            <person name="Gautier V."/>
            <person name="Ament-Velasquez S.L."/>
            <person name="Kruys A."/>
            <person name="Hutchinson M.I."/>
            <person name="Powell A.J."/>
            <person name="Barry K."/>
            <person name="Miller A.N."/>
            <person name="Grigoriev I.V."/>
            <person name="Debuchy R."/>
            <person name="Gladieux P."/>
            <person name="Thoren M.H."/>
            <person name="Johannesson H."/>
        </authorList>
    </citation>
    <scope>NUCLEOTIDE SEQUENCE</scope>
    <source>
        <strain evidence="2">SMH4607-1</strain>
    </source>
</reference>
<organism evidence="2 3">
    <name type="scientific">Lasiosphaeris hirsuta</name>
    <dbReference type="NCBI Taxonomy" id="260670"/>
    <lineage>
        <taxon>Eukaryota</taxon>
        <taxon>Fungi</taxon>
        <taxon>Dikarya</taxon>
        <taxon>Ascomycota</taxon>
        <taxon>Pezizomycotina</taxon>
        <taxon>Sordariomycetes</taxon>
        <taxon>Sordariomycetidae</taxon>
        <taxon>Sordariales</taxon>
        <taxon>Lasiosphaeriaceae</taxon>
        <taxon>Lasiosphaeris</taxon>
    </lineage>
</organism>
<accession>A0AA40DIS0</accession>